<evidence type="ECO:0000313" key="1">
    <source>
        <dbReference type="EMBL" id="HJG11107.1"/>
    </source>
</evidence>
<protein>
    <recommendedName>
        <fullName evidence="3">Phage protein</fullName>
    </recommendedName>
</protein>
<dbReference type="Proteomes" id="UP000747074">
    <property type="component" value="Unassembled WGS sequence"/>
</dbReference>
<accession>A0A921LFA5</accession>
<sequence length="83" mass="9987">MELKDTVEMMNSEDYKERFKAEYYQTKLRYGKLKYMLERWDNKLLNFVPTCPRSTYDMQIRAMSDYIAVLEARAVMEGITLPN</sequence>
<name>A0A921LFA5_9BACE</name>
<organism evidence="1 2">
    <name type="scientific">Bacteroides xylanisolvens</name>
    <dbReference type="NCBI Taxonomy" id="371601"/>
    <lineage>
        <taxon>Bacteria</taxon>
        <taxon>Pseudomonadati</taxon>
        <taxon>Bacteroidota</taxon>
        <taxon>Bacteroidia</taxon>
        <taxon>Bacteroidales</taxon>
        <taxon>Bacteroidaceae</taxon>
        <taxon>Bacteroides</taxon>
    </lineage>
</organism>
<proteinExistence type="predicted"/>
<reference evidence="1" key="2">
    <citation type="submission" date="2021-09" db="EMBL/GenBank/DDBJ databases">
        <authorList>
            <person name="Gilroy R."/>
        </authorList>
    </citation>
    <scope>NUCLEOTIDE SEQUENCE</scope>
    <source>
        <strain evidence="1">CHK154-13316</strain>
    </source>
</reference>
<reference evidence="1" key="1">
    <citation type="journal article" date="2021" name="PeerJ">
        <title>Extensive microbial diversity within the chicken gut microbiome revealed by metagenomics and culture.</title>
        <authorList>
            <person name="Gilroy R."/>
            <person name="Ravi A."/>
            <person name="Getino M."/>
            <person name="Pursley I."/>
            <person name="Horton D.L."/>
            <person name="Alikhan N.F."/>
            <person name="Baker D."/>
            <person name="Gharbi K."/>
            <person name="Hall N."/>
            <person name="Watson M."/>
            <person name="Adriaenssens E.M."/>
            <person name="Foster-Nyarko E."/>
            <person name="Jarju S."/>
            <person name="Secka A."/>
            <person name="Antonio M."/>
            <person name="Oren A."/>
            <person name="Chaudhuri R.R."/>
            <person name="La Ragione R."/>
            <person name="Hildebrand F."/>
            <person name="Pallen M.J."/>
        </authorList>
    </citation>
    <scope>NUCLEOTIDE SEQUENCE</scope>
    <source>
        <strain evidence="1">CHK154-13316</strain>
    </source>
</reference>
<dbReference type="InterPro" id="IPR054052">
    <property type="entry name" value="Y16Q-like"/>
</dbReference>
<evidence type="ECO:0008006" key="3">
    <source>
        <dbReference type="Google" id="ProtNLM"/>
    </source>
</evidence>
<comment type="caution">
    <text evidence="1">The sequence shown here is derived from an EMBL/GenBank/DDBJ whole genome shotgun (WGS) entry which is preliminary data.</text>
</comment>
<dbReference type="Pfam" id="PF21825">
    <property type="entry name" value="crAss001_48"/>
    <property type="match status" value="1"/>
</dbReference>
<dbReference type="EMBL" id="DYVL01000056">
    <property type="protein sequence ID" value="HJG11107.1"/>
    <property type="molecule type" value="Genomic_DNA"/>
</dbReference>
<evidence type="ECO:0000313" key="2">
    <source>
        <dbReference type="Proteomes" id="UP000747074"/>
    </source>
</evidence>
<gene>
    <name evidence="1" type="ORF">K8V07_04190</name>
</gene>
<dbReference type="AlphaFoldDB" id="A0A921LFA5"/>